<protein>
    <recommendedName>
        <fullName evidence="4">Type 4 fimbrial biogenesis protein PilX N-terminal domain-containing protein</fullName>
    </recommendedName>
</protein>
<dbReference type="RefSeq" id="WP_126310163.1">
    <property type="nucleotide sequence ID" value="NZ_AP018449.1"/>
</dbReference>
<proteinExistence type="predicted"/>
<gene>
    <name evidence="2" type="ORF">MAMMFC1_04029</name>
</gene>
<evidence type="ECO:0000313" key="3">
    <source>
        <dbReference type="Proteomes" id="UP000276437"/>
    </source>
</evidence>
<reference evidence="2 3" key="1">
    <citation type="journal article" date="2018" name="Int. J. Syst. Evol. Microbiol.">
        <title>Methylomusa anaerophila gen. nov., sp. nov., an anaerobic methanol-utilizing bacterium isolated from a microbial fuel cell.</title>
        <authorList>
            <person name="Amano N."/>
            <person name="Yamamuro A."/>
            <person name="Miyahara M."/>
            <person name="Kouzuma A."/>
            <person name="Abe T."/>
            <person name="Watanabe K."/>
        </authorList>
    </citation>
    <scope>NUCLEOTIDE SEQUENCE [LARGE SCALE GENOMIC DNA]</scope>
    <source>
        <strain evidence="2 3">MMFC1</strain>
    </source>
</reference>
<keyword evidence="3" id="KW-1185">Reference proteome</keyword>
<dbReference type="EMBL" id="AP018449">
    <property type="protein sequence ID" value="BBB93317.1"/>
    <property type="molecule type" value="Genomic_DNA"/>
</dbReference>
<dbReference type="Proteomes" id="UP000276437">
    <property type="component" value="Chromosome"/>
</dbReference>
<feature type="transmembrane region" description="Helical" evidence="1">
    <location>
        <begin position="12"/>
        <end position="35"/>
    </location>
</feature>
<accession>A0A348AQG9</accession>
<sequence>MNISRLVNIQSGSAALLAVITMALLLTIGAGFFTITRTEFTAAVNYGDGITAQYAAEAGANRAIISLAQNQTNWTWLKTDIAVSGASAAVYNIEINSTGVEPELTYGSSPVAGGTYQIIAKGKYHNTLRIVNVMVKVGAAGMNTEAYNWNWK</sequence>
<keyword evidence="1" id="KW-0472">Membrane</keyword>
<keyword evidence="1" id="KW-1133">Transmembrane helix</keyword>
<evidence type="ECO:0000313" key="2">
    <source>
        <dbReference type="EMBL" id="BBB93317.1"/>
    </source>
</evidence>
<organism evidence="2 3">
    <name type="scientific">Methylomusa anaerophila</name>
    <dbReference type="NCBI Taxonomy" id="1930071"/>
    <lineage>
        <taxon>Bacteria</taxon>
        <taxon>Bacillati</taxon>
        <taxon>Bacillota</taxon>
        <taxon>Negativicutes</taxon>
        <taxon>Selenomonadales</taxon>
        <taxon>Sporomusaceae</taxon>
        <taxon>Methylomusa</taxon>
    </lineage>
</organism>
<name>A0A348AQG9_9FIRM</name>
<dbReference type="OrthoDB" id="1675927at2"/>
<evidence type="ECO:0000256" key="1">
    <source>
        <dbReference type="SAM" id="Phobius"/>
    </source>
</evidence>
<dbReference type="AlphaFoldDB" id="A0A348AQG9"/>
<dbReference type="KEGG" id="mana:MAMMFC1_04029"/>
<keyword evidence="1" id="KW-0812">Transmembrane</keyword>
<evidence type="ECO:0008006" key="4">
    <source>
        <dbReference type="Google" id="ProtNLM"/>
    </source>
</evidence>